<evidence type="ECO:0000313" key="8">
    <source>
        <dbReference type="EMBL" id="CEG12149.1"/>
    </source>
</evidence>
<evidence type="ECO:0000256" key="6">
    <source>
        <dbReference type="ARBA" id="ARBA00035384"/>
    </source>
</evidence>
<dbReference type="SMART" id="SM01402">
    <property type="entry name" value="Ribosomal_S27"/>
    <property type="match status" value="1"/>
</dbReference>
<feature type="domain" description="Small ribosomal subunit protein eS31" evidence="7">
    <location>
        <begin position="13"/>
        <end position="55"/>
    </location>
</feature>
<keyword evidence="1" id="KW-0479">Metal-binding</keyword>
<sequence>MAAAKEKVKTTKKSENYKIEGNKLTRTTKFCPRCGDGIFMAKHNDRYNCGKCGYTEFIIKK</sequence>
<keyword evidence="2" id="KW-0863">Zinc-finger</keyword>
<dbReference type="GO" id="GO:0005840">
    <property type="term" value="C:ribosome"/>
    <property type="evidence" value="ECO:0007669"/>
    <property type="project" value="UniProtKB-KW"/>
</dbReference>
<dbReference type="InterPro" id="IPR011332">
    <property type="entry name" value="Ribosomal_zn-bd"/>
</dbReference>
<reference evidence="8" key="1">
    <citation type="submission" date="2014-09" db="EMBL/GenBank/DDBJ databases">
        <authorList>
            <person name="Probst J Alexander"/>
        </authorList>
    </citation>
    <scope>NUCLEOTIDE SEQUENCE</scope>
</reference>
<evidence type="ECO:0000259" key="7">
    <source>
        <dbReference type="SMART" id="SM01402"/>
    </source>
</evidence>
<dbReference type="AlphaFoldDB" id="A0A098E9G9"/>
<dbReference type="InterPro" id="IPR022845">
    <property type="entry name" value="Ribosomal_eS31_arc"/>
</dbReference>
<protein>
    <recommendedName>
        <fullName evidence="6">30S ribosomal protein S27ae</fullName>
    </recommendedName>
</protein>
<proteinExistence type="inferred from homology"/>
<dbReference type="NCBIfam" id="NF001669">
    <property type="entry name" value="PRK00432.1"/>
    <property type="match status" value="1"/>
</dbReference>
<evidence type="ECO:0000256" key="4">
    <source>
        <dbReference type="ARBA" id="ARBA00022980"/>
    </source>
</evidence>
<dbReference type="Gene3D" id="6.20.50.180">
    <property type="match status" value="1"/>
</dbReference>
<evidence type="ECO:0000256" key="5">
    <source>
        <dbReference type="ARBA" id="ARBA00023274"/>
    </source>
</evidence>
<gene>
    <name evidence="8" type="primary">rps27ae</name>
    <name evidence="8" type="ORF">MSIBF_A1980017</name>
</gene>
<keyword evidence="5" id="KW-0687">Ribonucleoprotein</keyword>
<dbReference type="Pfam" id="PF01599">
    <property type="entry name" value="Ribosomal_S27"/>
    <property type="match status" value="1"/>
</dbReference>
<organism evidence="8">
    <name type="scientific">groundwater metagenome</name>
    <dbReference type="NCBI Taxonomy" id="717931"/>
    <lineage>
        <taxon>unclassified sequences</taxon>
        <taxon>metagenomes</taxon>
        <taxon>ecological metagenomes</taxon>
    </lineage>
</organism>
<dbReference type="GO" id="GO:1990904">
    <property type="term" value="C:ribonucleoprotein complex"/>
    <property type="evidence" value="ECO:0007669"/>
    <property type="project" value="UniProtKB-KW"/>
</dbReference>
<dbReference type="EMBL" id="CCXY01000110">
    <property type="protein sequence ID" value="CEG12149.1"/>
    <property type="molecule type" value="Genomic_DNA"/>
</dbReference>
<dbReference type="GO" id="GO:0008270">
    <property type="term" value="F:zinc ion binding"/>
    <property type="evidence" value="ECO:0007669"/>
    <property type="project" value="UniProtKB-KW"/>
</dbReference>
<dbReference type="InterPro" id="IPR002906">
    <property type="entry name" value="Ribosomal_eS31"/>
</dbReference>
<dbReference type="GO" id="GO:0003735">
    <property type="term" value="F:structural constituent of ribosome"/>
    <property type="evidence" value="ECO:0007669"/>
    <property type="project" value="InterPro"/>
</dbReference>
<evidence type="ECO:0000256" key="3">
    <source>
        <dbReference type="ARBA" id="ARBA00022833"/>
    </source>
</evidence>
<name>A0A098E9G9_9ZZZZ</name>
<evidence type="ECO:0000256" key="2">
    <source>
        <dbReference type="ARBA" id="ARBA00022771"/>
    </source>
</evidence>
<keyword evidence="4 8" id="KW-0689">Ribosomal protein</keyword>
<dbReference type="GO" id="GO:0006412">
    <property type="term" value="P:translation"/>
    <property type="evidence" value="ECO:0007669"/>
    <property type="project" value="InterPro"/>
</dbReference>
<accession>A0A098E9G9</accession>
<evidence type="ECO:0000256" key="1">
    <source>
        <dbReference type="ARBA" id="ARBA00022723"/>
    </source>
</evidence>
<dbReference type="SUPFAM" id="SSF57829">
    <property type="entry name" value="Zn-binding ribosomal proteins"/>
    <property type="match status" value="1"/>
</dbReference>
<keyword evidence="3" id="KW-0862">Zinc</keyword>
<dbReference type="HAMAP" id="MF_00777">
    <property type="entry name" value="Ribosomal_eS31"/>
    <property type="match status" value="1"/>
</dbReference>